<dbReference type="Gene3D" id="2.60.120.330">
    <property type="entry name" value="B-lactam Antibiotic, Isopenicillin N Synthase, Chain"/>
    <property type="match status" value="1"/>
</dbReference>
<evidence type="ECO:0000256" key="9">
    <source>
        <dbReference type="ARBA" id="ARBA00061282"/>
    </source>
</evidence>
<dbReference type="Pfam" id="PF14226">
    <property type="entry name" value="DIOX_N"/>
    <property type="match status" value="1"/>
</dbReference>
<dbReference type="SUPFAM" id="SSF51197">
    <property type="entry name" value="Clavaminate synthase-like"/>
    <property type="match status" value="1"/>
</dbReference>
<dbReference type="EMBL" id="CACVBM020000099">
    <property type="protein sequence ID" value="CAA7014274.1"/>
    <property type="molecule type" value="Genomic_DNA"/>
</dbReference>
<dbReference type="EC" id="1.14.11.13" evidence="10"/>
<keyword evidence="14" id="KW-1185">Reference proteome</keyword>
<feature type="domain" description="Fe2OG dioxygenase" evidence="12">
    <location>
        <begin position="175"/>
        <end position="278"/>
    </location>
</feature>
<keyword evidence="2" id="KW-0479">Metal-binding</keyword>
<dbReference type="Pfam" id="PF03732">
    <property type="entry name" value="Retrotrans_gag"/>
    <property type="match status" value="1"/>
</dbReference>
<sequence>MVVLLQPATFDSDVYVNPKCKPSPVLIPVVDLTEPDAKTQIVKACEEFGFFKIVSHGVLPDLMTQLEQEANNFFALPHSLKEKAGPTDPFGYGSKQIGSKGDMGWIEYILLNANNHLESTKTAAVFQQTPTIFREAVEEYMEEMKGISSKVLDMVAEELKIEPKEKLSNLVRVKESDSCLRMNHYPDKEESPAKEEIGFGEHTDPQLISVLRSNDTEGLQICVKDGTWVAVPPDHSSFFVIVGDTLQVLTNGRFKSVKHRVLTNTKKSRLSMIYFAGPPLTEKIAPLSCLVPKQEDWLYKEFTWSQYKSSAYKTKLGDYRLEPSDPMTDNITIAAQLALLMEQFTKRFNGFGERFDKVEKQIGALQETSATTAAATESNTAVLQSLTSVSGTNQKGKLASGPPVKFTEEQLLDVELLSGTQKIREAIGGAGEGTSPCRWWWCLERKTNWSTKHQQGFPPNDFRVQDDPTWKTTSDRDLNHEKRLIPAAKMDFPSYDGTTNAIEWLQKCEDYFTDQGVISDEARVRQATFVLTGKAYHWNNNLRRLVTQQLSWREFKQTCKSRYGKADSVNPMGELSNLRHTRTVDDYCRQFEECLGRQTKLTVDQQSWLFCAGLTDSLSKEVEYLRLAKIFKAMEYARDNECQIDNDKRTRTFGGHLAPARRSIGVLQPQQEEAKQATPRKYWKKLTVEEMAEPKAKGLCFNCDELFTRDHACNPMLFHIMPVRDGDNQEDEPYDEENWKDE</sequence>
<comment type="pathway">
    <text evidence="6">Plant hormone biosynthesis; gibberellin biosynthesis.</text>
</comment>
<dbReference type="Pfam" id="PF03171">
    <property type="entry name" value="2OG-FeII_Oxy"/>
    <property type="match status" value="1"/>
</dbReference>
<evidence type="ECO:0000313" key="14">
    <source>
        <dbReference type="Proteomes" id="UP000467841"/>
    </source>
</evidence>
<comment type="caution">
    <text evidence="13">The sequence shown here is derived from an EMBL/GenBank/DDBJ whole genome shotgun (WGS) entry which is preliminary data.</text>
</comment>
<evidence type="ECO:0000256" key="1">
    <source>
        <dbReference type="ARBA" id="ARBA00004972"/>
    </source>
</evidence>
<dbReference type="PROSITE" id="PS51471">
    <property type="entry name" value="FE2OG_OXY"/>
    <property type="match status" value="1"/>
</dbReference>
<dbReference type="FunFam" id="2.60.120.330:FF:000014">
    <property type="entry name" value="Gibberellin 2-beta-dioxygenase 1"/>
    <property type="match status" value="1"/>
</dbReference>
<comment type="pathway">
    <text evidence="1">Hormone biosynthesis.</text>
</comment>
<evidence type="ECO:0000256" key="7">
    <source>
        <dbReference type="ARBA" id="ARBA00052204"/>
    </source>
</evidence>
<organism evidence="13 14">
    <name type="scientific">Microthlaspi erraticum</name>
    <dbReference type="NCBI Taxonomy" id="1685480"/>
    <lineage>
        <taxon>Eukaryota</taxon>
        <taxon>Viridiplantae</taxon>
        <taxon>Streptophyta</taxon>
        <taxon>Embryophyta</taxon>
        <taxon>Tracheophyta</taxon>
        <taxon>Spermatophyta</taxon>
        <taxon>Magnoliopsida</taxon>
        <taxon>eudicotyledons</taxon>
        <taxon>Gunneridae</taxon>
        <taxon>Pentapetalae</taxon>
        <taxon>rosids</taxon>
        <taxon>malvids</taxon>
        <taxon>Brassicales</taxon>
        <taxon>Brassicaceae</taxon>
        <taxon>Coluteocarpeae</taxon>
        <taxon>Microthlaspi</taxon>
    </lineage>
</organism>
<protein>
    <recommendedName>
        <fullName evidence="10">gibberellin 2beta-dioxygenase</fullName>
        <ecNumber evidence="10">1.14.11.13</ecNumber>
    </recommendedName>
</protein>
<evidence type="ECO:0000256" key="3">
    <source>
        <dbReference type="ARBA" id="ARBA00022964"/>
    </source>
</evidence>
<feature type="region of interest" description="Disordered" evidence="11">
    <location>
        <begin position="453"/>
        <end position="474"/>
    </location>
</feature>
<dbReference type="Proteomes" id="UP000467841">
    <property type="component" value="Unassembled WGS sequence"/>
</dbReference>
<evidence type="ECO:0000256" key="2">
    <source>
        <dbReference type="ARBA" id="ARBA00022723"/>
    </source>
</evidence>
<accession>A0A6D2HGA5</accession>
<proteinExistence type="inferred from homology"/>
<comment type="catalytic activity">
    <reaction evidence="7">
        <text>gibberellin A1 + 2-oxoglutarate + O2 = gibberellin A8 + succinate + CO2</text>
        <dbReference type="Rhea" id="RHEA:15005"/>
        <dbReference type="ChEBI" id="CHEBI:15379"/>
        <dbReference type="ChEBI" id="CHEBI:16526"/>
        <dbReference type="ChEBI" id="CHEBI:16810"/>
        <dbReference type="ChEBI" id="CHEBI:30031"/>
        <dbReference type="ChEBI" id="CHEBI:58524"/>
        <dbReference type="ChEBI" id="CHEBI:58594"/>
        <dbReference type="EC" id="1.14.11.13"/>
    </reaction>
</comment>
<keyword evidence="3" id="KW-0223">Dioxygenase</keyword>
<evidence type="ECO:0000256" key="4">
    <source>
        <dbReference type="ARBA" id="ARBA00023002"/>
    </source>
</evidence>
<reference evidence="13" key="1">
    <citation type="submission" date="2020-01" db="EMBL/GenBank/DDBJ databases">
        <authorList>
            <person name="Mishra B."/>
        </authorList>
    </citation>
    <scope>NUCLEOTIDE SEQUENCE [LARGE SCALE GENOMIC DNA]</scope>
</reference>
<evidence type="ECO:0000256" key="10">
    <source>
        <dbReference type="ARBA" id="ARBA00066708"/>
    </source>
</evidence>
<dbReference type="AlphaFoldDB" id="A0A6D2HGA5"/>
<gene>
    <name evidence="13" type="ORF">MERR_LOCUS1508</name>
</gene>
<feature type="compositionally biased region" description="Basic and acidic residues" evidence="11">
    <location>
        <begin position="463"/>
        <end position="474"/>
    </location>
</feature>
<evidence type="ECO:0000256" key="8">
    <source>
        <dbReference type="ARBA" id="ARBA00055835"/>
    </source>
</evidence>
<dbReference type="PANTHER" id="PTHR47990">
    <property type="entry name" value="2-OXOGLUTARATE (2OG) AND FE(II)-DEPENDENT OXYGENASE SUPERFAMILY PROTEIN-RELATED"/>
    <property type="match status" value="1"/>
</dbReference>
<dbReference type="InterPro" id="IPR026992">
    <property type="entry name" value="DIOX_N"/>
</dbReference>
<dbReference type="OrthoDB" id="288590at2759"/>
<evidence type="ECO:0000256" key="5">
    <source>
        <dbReference type="ARBA" id="ARBA00023004"/>
    </source>
</evidence>
<evidence type="ECO:0000256" key="11">
    <source>
        <dbReference type="SAM" id="MobiDB-lite"/>
    </source>
</evidence>
<name>A0A6D2HGA5_9BRAS</name>
<comment type="function">
    <text evidence="8">Catalyzes the 2-beta-hydroxylation of several biologically active gibberellins, leading to the homeostatic regulation of their endogenous level. Catabolism of gibberellins (GAs) plays a central role in plant development. Converts GA9/GA20 to GA51/GA29 and GA4/GA1 to GA34/GA8.</text>
</comment>
<comment type="similarity">
    <text evidence="9">Belongs to the iron/ascorbate-dependent oxidoreductase family. GA2OX subfamily.</text>
</comment>
<evidence type="ECO:0000259" key="12">
    <source>
        <dbReference type="PROSITE" id="PS51471"/>
    </source>
</evidence>
<keyword evidence="4" id="KW-0560">Oxidoreductase</keyword>
<dbReference type="InterPro" id="IPR050231">
    <property type="entry name" value="Iron_ascorbate_oxido_reductase"/>
</dbReference>
<dbReference type="InterPro" id="IPR027443">
    <property type="entry name" value="IPNS-like_sf"/>
</dbReference>
<dbReference type="GO" id="GO:0046872">
    <property type="term" value="F:metal ion binding"/>
    <property type="evidence" value="ECO:0007669"/>
    <property type="project" value="UniProtKB-KW"/>
</dbReference>
<dbReference type="InterPro" id="IPR005162">
    <property type="entry name" value="Retrotrans_gag_dom"/>
</dbReference>
<dbReference type="InterPro" id="IPR005123">
    <property type="entry name" value="Oxoglu/Fe-dep_dioxygenase_dom"/>
</dbReference>
<evidence type="ECO:0000256" key="6">
    <source>
        <dbReference type="ARBA" id="ARBA00037909"/>
    </source>
</evidence>
<keyword evidence="5" id="KW-0408">Iron</keyword>
<evidence type="ECO:0000313" key="13">
    <source>
        <dbReference type="EMBL" id="CAA7014274.1"/>
    </source>
</evidence>
<dbReference type="InterPro" id="IPR044861">
    <property type="entry name" value="IPNS-like_FE2OG_OXY"/>
</dbReference>
<dbReference type="GO" id="GO:0045543">
    <property type="term" value="F:gibberellin 2-beta-dioxygenase activity"/>
    <property type="evidence" value="ECO:0007669"/>
    <property type="project" value="UniProtKB-EC"/>
</dbReference>